<protein>
    <submittedName>
        <fullName evidence="4">GNAT family N-acetyltransferase</fullName>
    </submittedName>
</protein>
<dbReference type="PANTHER" id="PTHR43877:SF2">
    <property type="entry name" value="AMINOALKYLPHOSPHONATE N-ACETYLTRANSFERASE-RELATED"/>
    <property type="match status" value="1"/>
</dbReference>
<dbReference type="Proteomes" id="UP001355056">
    <property type="component" value="Unassembled WGS sequence"/>
</dbReference>
<dbReference type="InterPro" id="IPR050832">
    <property type="entry name" value="Bact_Acetyltransf"/>
</dbReference>
<reference evidence="4 5" key="1">
    <citation type="journal article" date="2016" name="Int. J. Syst. Evol. Microbiol.">
        <title>Lysobacter erysipheiresistens sp. nov., an antagonist of powdery mildew, isolated from tobacco-cultivated soil.</title>
        <authorList>
            <person name="Xie B."/>
            <person name="Li T."/>
            <person name="Lin X."/>
            <person name="Wang C.J."/>
            <person name="Chen Y.J."/>
            <person name="Liu W.J."/>
            <person name="Zhao Z.W."/>
        </authorList>
    </citation>
    <scope>NUCLEOTIDE SEQUENCE [LARGE SCALE GENOMIC DNA]</scope>
    <source>
        <strain evidence="4 5">RS-LYSO-3</strain>
    </source>
</reference>
<name>A0ABU7YU54_9GAMM</name>
<proteinExistence type="predicted"/>
<gene>
    <name evidence="4" type="ORF">SNE34_00990</name>
</gene>
<comment type="caution">
    <text evidence="4">The sequence shown here is derived from an EMBL/GenBank/DDBJ whole genome shotgun (WGS) entry which is preliminary data.</text>
</comment>
<dbReference type="Gene3D" id="3.40.630.30">
    <property type="match status" value="1"/>
</dbReference>
<dbReference type="InterPro" id="IPR000182">
    <property type="entry name" value="GNAT_dom"/>
</dbReference>
<evidence type="ECO:0000313" key="5">
    <source>
        <dbReference type="Proteomes" id="UP001355056"/>
    </source>
</evidence>
<dbReference type="CDD" id="cd04301">
    <property type="entry name" value="NAT_SF"/>
    <property type="match status" value="1"/>
</dbReference>
<dbReference type="RefSeq" id="WP_332613847.1">
    <property type="nucleotide sequence ID" value="NZ_JAXGFP010000001.1"/>
</dbReference>
<keyword evidence="2" id="KW-0012">Acyltransferase</keyword>
<dbReference type="PANTHER" id="PTHR43877">
    <property type="entry name" value="AMINOALKYLPHOSPHONATE N-ACETYLTRANSFERASE-RELATED-RELATED"/>
    <property type="match status" value="1"/>
</dbReference>
<dbReference type="InterPro" id="IPR016181">
    <property type="entry name" value="Acyl_CoA_acyltransferase"/>
</dbReference>
<dbReference type="SUPFAM" id="SSF55729">
    <property type="entry name" value="Acyl-CoA N-acyltransferases (Nat)"/>
    <property type="match status" value="1"/>
</dbReference>
<keyword evidence="5" id="KW-1185">Reference proteome</keyword>
<dbReference type="EMBL" id="JAXGFP010000001">
    <property type="protein sequence ID" value="MEG3182590.1"/>
    <property type="molecule type" value="Genomic_DNA"/>
</dbReference>
<evidence type="ECO:0000259" key="3">
    <source>
        <dbReference type="PROSITE" id="PS51186"/>
    </source>
</evidence>
<evidence type="ECO:0000313" key="4">
    <source>
        <dbReference type="EMBL" id="MEG3182590.1"/>
    </source>
</evidence>
<evidence type="ECO:0000256" key="1">
    <source>
        <dbReference type="ARBA" id="ARBA00022679"/>
    </source>
</evidence>
<organism evidence="4 5">
    <name type="scientific">Novilysobacter erysipheiresistens</name>
    <dbReference type="NCBI Taxonomy" id="1749332"/>
    <lineage>
        <taxon>Bacteria</taxon>
        <taxon>Pseudomonadati</taxon>
        <taxon>Pseudomonadota</taxon>
        <taxon>Gammaproteobacteria</taxon>
        <taxon>Lysobacterales</taxon>
        <taxon>Lysobacteraceae</taxon>
        <taxon>Novilysobacter</taxon>
    </lineage>
</organism>
<sequence>MDPMPDNPTLREATSTDRETLLALEQGVVSAERPFNDAIRDSGARYYDLDKLIADPDTLLLVGEVDGRIIATGYVQLRQSEPAFKHARHAYLGFMYVAERYRGRGINRTVIEALVDWSRRRGVMDVYLDVYVDNASAIRAYEKLGFKGLLLEMKLDPPR</sequence>
<dbReference type="PROSITE" id="PS51186">
    <property type="entry name" value="GNAT"/>
    <property type="match status" value="1"/>
</dbReference>
<feature type="domain" description="N-acetyltransferase" evidence="3">
    <location>
        <begin position="8"/>
        <end position="159"/>
    </location>
</feature>
<accession>A0ABU7YU54</accession>
<keyword evidence="1" id="KW-0808">Transferase</keyword>
<dbReference type="Pfam" id="PF00583">
    <property type="entry name" value="Acetyltransf_1"/>
    <property type="match status" value="1"/>
</dbReference>
<evidence type="ECO:0000256" key="2">
    <source>
        <dbReference type="ARBA" id="ARBA00023315"/>
    </source>
</evidence>